<dbReference type="KEGG" id="cdep:91086345"/>
<feature type="region of interest" description="Disordered" evidence="3">
    <location>
        <begin position="533"/>
        <end position="588"/>
    </location>
</feature>
<feature type="region of interest" description="Disordered" evidence="3">
    <location>
        <begin position="1"/>
        <end position="33"/>
    </location>
</feature>
<dbReference type="GeneID" id="91086345"/>
<gene>
    <name evidence="4" type="ORF">L203_102133</name>
</gene>
<accession>A0A1E3IRE1</accession>
<evidence type="ECO:0000313" key="4">
    <source>
        <dbReference type="EMBL" id="WVN86958.1"/>
    </source>
</evidence>
<keyword evidence="5" id="KW-1185">Reference proteome</keyword>
<dbReference type="Pfam" id="PF16679">
    <property type="entry name" value="CDT1_C"/>
    <property type="match status" value="1"/>
</dbReference>
<dbReference type="InterPro" id="IPR032054">
    <property type="entry name" value="Cdt1_C"/>
</dbReference>
<reference evidence="4" key="3">
    <citation type="submission" date="2024-01" db="EMBL/GenBank/DDBJ databases">
        <authorList>
            <person name="Coelho M.A."/>
            <person name="David-Palma M."/>
            <person name="Shea T."/>
            <person name="Sun S."/>
            <person name="Cuomo C.A."/>
            <person name="Heitman J."/>
        </authorList>
    </citation>
    <scope>NUCLEOTIDE SEQUENCE</scope>
    <source>
        <strain evidence="4">CBS 7841</strain>
    </source>
</reference>
<feature type="compositionally biased region" description="Gly residues" evidence="3">
    <location>
        <begin position="243"/>
        <end position="256"/>
    </location>
</feature>
<reference evidence="4" key="1">
    <citation type="submission" date="2016-06" db="EMBL/GenBank/DDBJ databases">
        <authorList>
            <person name="Cuomo C."/>
            <person name="Litvintseva A."/>
            <person name="Heitman J."/>
            <person name="Chen Y."/>
            <person name="Sun S."/>
            <person name="Springer D."/>
            <person name="Dromer F."/>
            <person name="Young S."/>
            <person name="Zeng Q."/>
            <person name="Chapman S."/>
            <person name="Gujja S."/>
            <person name="Saif S."/>
            <person name="Birren B."/>
        </authorList>
    </citation>
    <scope>NUCLEOTIDE SEQUENCE</scope>
    <source>
        <strain evidence="4">CBS 7841</strain>
    </source>
</reference>
<feature type="compositionally biased region" description="Polar residues" evidence="3">
    <location>
        <begin position="539"/>
        <end position="552"/>
    </location>
</feature>
<dbReference type="EMBL" id="CP143785">
    <property type="protein sequence ID" value="WVN86958.1"/>
    <property type="molecule type" value="Genomic_DNA"/>
</dbReference>
<keyword evidence="2" id="KW-0131">Cell cycle</keyword>
<dbReference type="VEuPathDB" id="FungiDB:L203_01387"/>
<dbReference type="AlphaFoldDB" id="A0A1E3IRE1"/>
<evidence type="ECO:0000256" key="2">
    <source>
        <dbReference type="ARBA" id="ARBA00023306"/>
    </source>
</evidence>
<comment type="similarity">
    <text evidence="1">Belongs to the Cdt1 family.</text>
</comment>
<dbReference type="RefSeq" id="XP_066067658.1">
    <property type="nucleotide sequence ID" value="XM_066211561.1"/>
</dbReference>
<feature type="compositionally biased region" description="Polar residues" evidence="3">
    <location>
        <begin position="22"/>
        <end position="33"/>
    </location>
</feature>
<dbReference type="Proteomes" id="UP000094043">
    <property type="component" value="Chromosome 2"/>
</dbReference>
<evidence type="ECO:0000256" key="1">
    <source>
        <dbReference type="ARBA" id="ARBA00008356"/>
    </source>
</evidence>
<sequence length="598" mass="65155">MSSSMQVTPRKRKAGPLHEETGSTISTTTPRSKRSLQYLSKQQFVPLPTPSTTRHEKVHIAKFDPALSILTPESKKSKTVSLPPHLESLLSIHRAFNLALSLHIATHHPVLPPHSSTVTSIKLPNLTNYLAIKETVERTCGKRFGSQELGRLAWIWSWDGKDLPDERAISEKNKKAMLDEDNPFVAPSSPAIGYGEISGLNYLVTSTRCLDPFTGRRVYTHGIGIDLDLRKGETRQILPNSDGGLGNRGQGGGTGAIGRWNANGEIREEIFRERLERWIELHGGYELPQSTALPTPTTSENSQRSVIPPIPVFPLPHLPSSSSLPAANLMKAFTSPSSTLTPKKTHLPPSTSTLKTVGLDDPFEIAQGPEKGLELPKGKVVRNGSVEERRKAMMDRIKARSRVNKGATLGSSVGGLKRPGVDFAAMSTAGQQEELRRRSTLSRLENVAEGVWMMFSSPYLVPSTLPNAPRGRRKAIPISEVADVIVKSSKTPISTAEAQSSLQMLTELCPFFLTTKTIGRQEWLEMPSTALSVAPPSPNNSIVASPSTSSSLIRVPGGSPSTPARLKMELAGPASPGRVRRQGGLREVRERIRQELGE</sequence>
<reference evidence="4" key="2">
    <citation type="journal article" date="2022" name="Elife">
        <title>Obligate sexual reproduction of a homothallic fungus closely related to the Cryptococcus pathogenic species complex.</title>
        <authorList>
            <person name="Passer A.R."/>
            <person name="Clancey S.A."/>
            <person name="Shea T."/>
            <person name="David-Palma M."/>
            <person name="Averette A.F."/>
            <person name="Boekhout T."/>
            <person name="Porcel B.M."/>
            <person name="Nowrousian M."/>
            <person name="Cuomo C.A."/>
            <person name="Sun S."/>
            <person name="Heitman J."/>
            <person name="Coelho M.A."/>
        </authorList>
    </citation>
    <scope>NUCLEOTIDE SEQUENCE</scope>
    <source>
        <strain evidence="4">CBS 7841</strain>
    </source>
</reference>
<dbReference type="Gene3D" id="1.10.10.1420">
    <property type="entry name" value="DNA replication factor Cdt1, C-terminal WH domain"/>
    <property type="match status" value="1"/>
</dbReference>
<organism evidence="4 5">
    <name type="scientific">Cryptococcus depauperatus CBS 7841</name>
    <dbReference type="NCBI Taxonomy" id="1295531"/>
    <lineage>
        <taxon>Eukaryota</taxon>
        <taxon>Fungi</taxon>
        <taxon>Dikarya</taxon>
        <taxon>Basidiomycota</taxon>
        <taxon>Agaricomycotina</taxon>
        <taxon>Tremellomycetes</taxon>
        <taxon>Tremellales</taxon>
        <taxon>Cryptococcaceae</taxon>
        <taxon>Cryptococcus</taxon>
    </lineage>
</organism>
<dbReference type="InterPro" id="IPR038090">
    <property type="entry name" value="Cdt1_C_WH_dom_sf"/>
</dbReference>
<dbReference type="OrthoDB" id="3366139at2759"/>
<evidence type="ECO:0000313" key="5">
    <source>
        <dbReference type="Proteomes" id="UP000094043"/>
    </source>
</evidence>
<proteinExistence type="inferred from homology"/>
<protein>
    <submittedName>
        <fullName evidence="4">Uncharacterized protein</fullName>
    </submittedName>
</protein>
<evidence type="ECO:0000256" key="3">
    <source>
        <dbReference type="SAM" id="MobiDB-lite"/>
    </source>
</evidence>
<feature type="region of interest" description="Disordered" evidence="3">
    <location>
        <begin position="238"/>
        <end position="259"/>
    </location>
</feature>
<name>A0A1E3IRE1_9TREE</name>